<dbReference type="FunFam" id="3.40.1280.10:FF:000008">
    <property type="entry name" value="Group 3 RNA methyltransferase TrmH"/>
    <property type="match status" value="1"/>
</dbReference>
<dbReference type="NCBIfam" id="TIGR00186">
    <property type="entry name" value="rRNA_methyl_3"/>
    <property type="match status" value="1"/>
</dbReference>
<reference evidence="5" key="1">
    <citation type="submission" date="2019-08" db="EMBL/GenBank/DDBJ databases">
        <authorList>
            <person name="Kucharzyk K."/>
            <person name="Murdoch R.W."/>
            <person name="Higgins S."/>
            <person name="Loffler F."/>
        </authorList>
    </citation>
    <scope>NUCLEOTIDE SEQUENCE</scope>
</reference>
<keyword evidence="2 5" id="KW-0489">Methyltransferase</keyword>
<name>A0A645F3Q9_9ZZZZ</name>
<evidence type="ECO:0000256" key="2">
    <source>
        <dbReference type="ARBA" id="ARBA00022603"/>
    </source>
</evidence>
<proteinExistence type="inferred from homology"/>
<dbReference type="InterPro" id="IPR029028">
    <property type="entry name" value="Alpha/beta_knot_MTases"/>
</dbReference>
<dbReference type="InterPro" id="IPR004441">
    <property type="entry name" value="rRNA_MeTrfase_TrmH"/>
</dbReference>
<dbReference type="GO" id="GO:0006396">
    <property type="term" value="P:RNA processing"/>
    <property type="evidence" value="ECO:0007669"/>
    <property type="project" value="InterPro"/>
</dbReference>
<organism evidence="5">
    <name type="scientific">bioreactor metagenome</name>
    <dbReference type="NCBI Taxonomy" id="1076179"/>
    <lineage>
        <taxon>unclassified sequences</taxon>
        <taxon>metagenomes</taxon>
        <taxon>ecological metagenomes</taxon>
    </lineage>
</organism>
<dbReference type="GO" id="GO:0032259">
    <property type="term" value="P:methylation"/>
    <property type="evidence" value="ECO:0007669"/>
    <property type="project" value="UniProtKB-KW"/>
</dbReference>
<protein>
    <submittedName>
        <fullName evidence="5">Putative TrmH family tRNA/rRNA methyltransferase</fullName>
        <ecNumber evidence="5">2.1.1.-</ecNumber>
    </submittedName>
</protein>
<dbReference type="PANTHER" id="PTHR46429">
    <property type="entry name" value="23S RRNA (GUANOSINE-2'-O-)-METHYLTRANSFERASE RLMB"/>
    <property type="match status" value="1"/>
</dbReference>
<dbReference type="Pfam" id="PF08032">
    <property type="entry name" value="SpoU_sub_bind"/>
    <property type="match status" value="1"/>
</dbReference>
<comment type="similarity">
    <text evidence="1">Belongs to the class IV-like SAM-binding methyltransferase superfamily. RNA methyltransferase TrmH family.</text>
</comment>
<dbReference type="EC" id="2.1.1.-" evidence="5"/>
<evidence type="ECO:0000313" key="5">
    <source>
        <dbReference type="EMBL" id="MPN08975.1"/>
    </source>
</evidence>
<evidence type="ECO:0000256" key="3">
    <source>
        <dbReference type="ARBA" id="ARBA00022679"/>
    </source>
</evidence>
<dbReference type="CDD" id="cd18103">
    <property type="entry name" value="SpoU-like_RlmB"/>
    <property type="match status" value="1"/>
</dbReference>
<sequence length="239" mass="26550">MAQYVYGKNVIQQILQDNKKINVLYISGDQKQIEQEAKRKGIRVEKVDKKHLDKLSNNGNHQGVIANIDDYKTYTIEEILDSIPSDKKGLLVLLDELEDPHNLGAVLRTADAVGVDGIIIKKNNAVGLTPTVAKVSVGAIETVKVAMVTNCTQTLKMLKQKGYWVVGTDMKNAQDYRQPQYDTPLVVVIGNEGKGITRLVKEECDYMVKLPMVGEISSLNASVACGILLYEVYNKRFPL</sequence>
<gene>
    <name evidence="5" type="ORF">SDC9_156263</name>
</gene>
<dbReference type="AlphaFoldDB" id="A0A645F3Q9"/>
<accession>A0A645F3Q9</accession>
<evidence type="ECO:0000259" key="4">
    <source>
        <dbReference type="SMART" id="SM00967"/>
    </source>
</evidence>
<dbReference type="EMBL" id="VSSQ01055074">
    <property type="protein sequence ID" value="MPN08975.1"/>
    <property type="molecule type" value="Genomic_DNA"/>
</dbReference>
<dbReference type="InterPro" id="IPR029064">
    <property type="entry name" value="Ribosomal_eL30-like_sf"/>
</dbReference>
<dbReference type="SUPFAM" id="SSF75217">
    <property type="entry name" value="alpha/beta knot"/>
    <property type="match status" value="1"/>
</dbReference>
<dbReference type="GO" id="GO:0003723">
    <property type="term" value="F:RNA binding"/>
    <property type="evidence" value="ECO:0007669"/>
    <property type="project" value="InterPro"/>
</dbReference>
<dbReference type="SMART" id="SM00967">
    <property type="entry name" value="SpoU_sub_bind"/>
    <property type="match status" value="1"/>
</dbReference>
<dbReference type="SUPFAM" id="SSF55315">
    <property type="entry name" value="L30e-like"/>
    <property type="match status" value="1"/>
</dbReference>
<dbReference type="Pfam" id="PF00588">
    <property type="entry name" value="SpoU_methylase"/>
    <property type="match status" value="1"/>
</dbReference>
<keyword evidence="3 5" id="KW-0808">Transferase</keyword>
<evidence type="ECO:0000256" key="1">
    <source>
        <dbReference type="ARBA" id="ARBA00007228"/>
    </source>
</evidence>
<dbReference type="InterPro" id="IPR001537">
    <property type="entry name" value="SpoU_MeTrfase"/>
</dbReference>
<dbReference type="PANTHER" id="PTHR46429:SF1">
    <property type="entry name" value="23S RRNA (GUANOSINE-2'-O-)-METHYLTRANSFERASE RLMB"/>
    <property type="match status" value="1"/>
</dbReference>
<dbReference type="InterPro" id="IPR029026">
    <property type="entry name" value="tRNA_m1G_MTases_N"/>
</dbReference>
<dbReference type="InterPro" id="IPR013123">
    <property type="entry name" value="SpoU_subst-bd"/>
</dbReference>
<dbReference type="GO" id="GO:0005829">
    <property type="term" value="C:cytosol"/>
    <property type="evidence" value="ECO:0007669"/>
    <property type="project" value="TreeGrafter"/>
</dbReference>
<dbReference type="Gene3D" id="3.40.1280.10">
    <property type="match status" value="1"/>
</dbReference>
<dbReference type="Gene3D" id="3.30.1330.30">
    <property type="match status" value="1"/>
</dbReference>
<dbReference type="GO" id="GO:0008173">
    <property type="term" value="F:RNA methyltransferase activity"/>
    <property type="evidence" value="ECO:0007669"/>
    <property type="project" value="InterPro"/>
</dbReference>
<feature type="domain" description="RNA 2-O ribose methyltransferase substrate binding" evidence="4">
    <location>
        <begin position="4"/>
        <end position="74"/>
    </location>
</feature>
<comment type="caution">
    <text evidence="5">The sequence shown here is derived from an EMBL/GenBank/DDBJ whole genome shotgun (WGS) entry which is preliminary data.</text>
</comment>